<sequence length="473" mass="50864">MNLHVTGTQAAADGFVCRATDSLWTAIERALDNGFGLVFVTGGDGEALGRLTLGDLRQALREGAHLGNASLSGIVRPGSLDDADSPVAPVLDARRRIVGIEKRPGAAFLPVAEPDLSHAELRNLMDAFLSTWISSTGDYITRFETSFAARTGMSHGVATSNGTVSLHLALAALGIGPGDEVIVPDLTFAASANVVIHLGATPVLVDVDPLTWCVSPEAIERAITPRTRAVMPVHVFGRPAPMTEIRDLALRHGLFVIEDCAEAHGASYDGQPVGSFSDVASFSFFANKIVTTGEGGICVTNDADLARRMRMLRDHGMRPERRYWHEEAGYNFRMTNLQASIGCAQLDRMDAFLNMRRKVHEGYEAALGHLPGIAFPPPMPSRHAPVTWFSCALVPAEARPRLIEACRQANIDLRPFFHGLSSMPAYRRYARKCPESARLSACGINLPTSRKVDAQTTARIAEIFASVLTGGGG</sequence>
<dbReference type="GO" id="GO:0102933">
    <property type="term" value="F:GDP-4-dehydro-6-deoxy-D-mannose-4-aminotransferase activity"/>
    <property type="evidence" value="ECO:0007669"/>
    <property type="project" value="UniProtKB-EC"/>
</dbReference>
<dbReference type="CDD" id="cd00616">
    <property type="entry name" value="AHBA_syn"/>
    <property type="match status" value="1"/>
</dbReference>
<dbReference type="Gene3D" id="3.90.1150.10">
    <property type="entry name" value="Aspartate Aminotransferase, domain 1"/>
    <property type="match status" value="1"/>
</dbReference>
<dbReference type="RefSeq" id="WP_035024805.1">
    <property type="nucleotide sequence ID" value="NZ_KK073881.1"/>
</dbReference>
<dbReference type="FunFam" id="3.40.640.10:FF:000090">
    <property type="entry name" value="Pyridoxal phosphate-dependent aminotransferase"/>
    <property type="match status" value="1"/>
</dbReference>
<dbReference type="Gene3D" id="3.40.640.10">
    <property type="entry name" value="Type I PLP-dependent aspartate aminotransferase-like (Major domain)"/>
    <property type="match status" value="1"/>
</dbReference>
<comment type="pathway">
    <text evidence="2">Bacterial outer membrane biogenesis; LPS O-antigen biosynthesis.</text>
</comment>
<evidence type="ECO:0000256" key="3">
    <source>
        <dbReference type="ARBA" id="ARBA00022576"/>
    </source>
</evidence>
<dbReference type="HOGENOM" id="CLU_033332_2_3_5"/>
<evidence type="ECO:0000256" key="5">
    <source>
        <dbReference type="ARBA" id="ARBA00022898"/>
    </source>
</evidence>
<evidence type="ECO:0000256" key="9">
    <source>
        <dbReference type="ARBA" id="ARBA00074221"/>
    </source>
</evidence>
<dbReference type="InterPro" id="IPR015424">
    <property type="entry name" value="PyrdxlP-dep_Trfase"/>
</dbReference>
<dbReference type="PATRIC" id="fig|69279.3.peg.1364"/>
<dbReference type="EC" id="2.6.1.102" evidence="8"/>
<dbReference type="SUPFAM" id="SSF53383">
    <property type="entry name" value="PLP-dependent transferases"/>
    <property type="match status" value="1"/>
</dbReference>
<accession>A0A011USX9</accession>
<evidence type="ECO:0000256" key="4">
    <source>
        <dbReference type="ARBA" id="ARBA00022679"/>
    </source>
</evidence>
<dbReference type="AlphaFoldDB" id="A0A011USX9"/>
<comment type="cofactor">
    <cofactor evidence="1">
        <name>pyridoxal 5'-phosphate</name>
        <dbReference type="ChEBI" id="CHEBI:597326"/>
    </cofactor>
</comment>
<dbReference type="InterPro" id="IPR000653">
    <property type="entry name" value="DegT/StrS_aminotransferase"/>
</dbReference>
<dbReference type="GO" id="GO:0000271">
    <property type="term" value="P:polysaccharide biosynthetic process"/>
    <property type="evidence" value="ECO:0007669"/>
    <property type="project" value="TreeGrafter"/>
</dbReference>
<dbReference type="InterPro" id="IPR015421">
    <property type="entry name" value="PyrdxlP-dep_Trfase_major"/>
</dbReference>
<organism evidence="11 12">
    <name type="scientific">Aquamicrobium defluvii</name>
    <dbReference type="NCBI Taxonomy" id="69279"/>
    <lineage>
        <taxon>Bacteria</taxon>
        <taxon>Pseudomonadati</taxon>
        <taxon>Pseudomonadota</taxon>
        <taxon>Alphaproteobacteria</taxon>
        <taxon>Hyphomicrobiales</taxon>
        <taxon>Phyllobacteriaceae</taxon>
        <taxon>Aquamicrobium</taxon>
    </lineage>
</organism>
<evidence type="ECO:0000256" key="6">
    <source>
        <dbReference type="ARBA" id="ARBA00037999"/>
    </source>
</evidence>
<evidence type="ECO:0000313" key="12">
    <source>
        <dbReference type="Proteomes" id="UP000019849"/>
    </source>
</evidence>
<comment type="caution">
    <text evidence="11">The sequence shown here is derived from an EMBL/GenBank/DDBJ whole genome shotgun (WGS) entry which is preliminary data.</text>
</comment>
<comment type="similarity">
    <text evidence="6 10">Belongs to the DegT/DnrJ/EryC1 family.</text>
</comment>
<dbReference type="GO" id="GO:0030170">
    <property type="term" value="F:pyridoxal phosphate binding"/>
    <property type="evidence" value="ECO:0007669"/>
    <property type="project" value="TreeGrafter"/>
</dbReference>
<dbReference type="PANTHER" id="PTHR30244:SF34">
    <property type="entry name" value="DTDP-4-AMINO-4,6-DIDEOXYGALACTOSE TRANSAMINASE"/>
    <property type="match status" value="1"/>
</dbReference>
<dbReference type="InterPro" id="IPR015422">
    <property type="entry name" value="PyrdxlP-dep_Trfase_small"/>
</dbReference>
<evidence type="ECO:0000256" key="8">
    <source>
        <dbReference type="ARBA" id="ARBA00066317"/>
    </source>
</evidence>
<dbReference type="Pfam" id="PF01041">
    <property type="entry name" value="DegT_DnrJ_EryC1"/>
    <property type="match status" value="1"/>
</dbReference>
<evidence type="ECO:0000256" key="1">
    <source>
        <dbReference type="ARBA" id="ARBA00001933"/>
    </source>
</evidence>
<keyword evidence="5 10" id="KW-0663">Pyridoxal phosphate</keyword>
<reference evidence="11 12" key="1">
    <citation type="submission" date="2014-02" db="EMBL/GenBank/DDBJ databases">
        <title>Aquamicrobium defluvii Genome sequencing.</title>
        <authorList>
            <person name="Wang X."/>
        </authorList>
    </citation>
    <scope>NUCLEOTIDE SEQUENCE [LARGE SCALE GENOMIC DNA]</scope>
    <source>
        <strain evidence="11 12">W13Z1</strain>
    </source>
</reference>
<keyword evidence="3 11" id="KW-0032">Aminotransferase</keyword>
<dbReference type="eggNOG" id="COG0399">
    <property type="taxonomic scope" value="Bacteria"/>
</dbReference>
<dbReference type="EMBL" id="JENY01000007">
    <property type="protein sequence ID" value="EXL09366.1"/>
    <property type="molecule type" value="Genomic_DNA"/>
</dbReference>
<name>A0A011USX9_9HYPH</name>
<evidence type="ECO:0000313" key="11">
    <source>
        <dbReference type="EMBL" id="EXL09366.1"/>
    </source>
</evidence>
<dbReference type="SUPFAM" id="SSF54631">
    <property type="entry name" value="CBS-domain pair"/>
    <property type="match status" value="1"/>
</dbReference>
<keyword evidence="4 11" id="KW-0808">Transferase</keyword>
<dbReference type="InterPro" id="IPR046342">
    <property type="entry name" value="CBS_dom_sf"/>
</dbReference>
<dbReference type="PANTHER" id="PTHR30244">
    <property type="entry name" value="TRANSAMINASE"/>
    <property type="match status" value="1"/>
</dbReference>
<protein>
    <recommendedName>
        <fullName evidence="9">GDP-perosamine synthase</fullName>
        <ecNumber evidence="8">2.6.1.102</ecNumber>
    </recommendedName>
</protein>
<comment type="catalytic activity">
    <reaction evidence="7">
        <text>GDP-alpha-D-perosamine + 2-oxoglutarate = GDP-4-dehydro-alpha-D-rhamnose + L-glutamate</text>
        <dbReference type="Rhea" id="RHEA:36779"/>
        <dbReference type="ChEBI" id="CHEBI:16810"/>
        <dbReference type="ChEBI" id="CHEBI:29985"/>
        <dbReference type="ChEBI" id="CHEBI:57964"/>
        <dbReference type="ChEBI" id="CHEBI:73996"/>
        <dbReference type="EC" id="2.6.1.102"/>
    </reaction>
</comment>
<dbReference type="STRING" id="69279.BG36_22215"/>
<gene>
    <name evidence="11" type="ORF">BG36_22215</name>
</gene>
<evidence type="ECO:0000256" key="10">
    <source>
        <dbReference type="RuleBase" id="RU004508"/>
    </source>
</evidence>
<evidence type="ECO:0000256" key="2">
    <source>
        <dbReference type="ARBA" id="ARBA00005125"/>
    </source>
</evidence>
<proteinExistence type="inferred from homology"/>
<evidence type="ECO:0000256" key="7">
    <source>
        <dbReference type="ARBA" id="ARBA00051587"/>
    </source>
</evidence>
<dbReference type="Proteomes" id="UP000019849">
    <property type="component" value="Unassembled WGS sequence"/>
</dbReference>